<proteinExistence type="predicted"/>
<dbReference type="AlphaFoldDB" id="A0A0M9G080"/>
<dbReference type="VEuPathDB" id="TriTrypDB:LpyrH10_10_0940"/>
<evidence type="ECO:0000313" key="2">
    <source>
        <dbReference type="Proteomes" id="UP000037923"/>
    </source>
</evidence>
<comment type="caution">
    <text evidence="1">The sequence shown here is derived from an EMBL/GenBank/DDBJ whole genome shotgun (WGS) entry which is preliminary data.</text>
</comment>
<dbReference type="Proteomes" id="UP000037923">
    <property type="component" value="Unassembled WGS sequence"/>
</dbReference>
<dbReference type="EMBL" id="LGTL01000010">
    <property type="protein sequence ID" value="KPA79496.1"/>
    <property type="molecule type" value="Genomic_DNA"/>
</dbReference>
<evidence type="ECO:0000313" key="1">
    <source>
        <dbReference type="EMBL" id="KPA79496.1"/>
    </source>
</evidence>
<dbReference type="GeneID" id="26905615"/>
<organism evidence="1 2">
    <name type="scientific">Leptomonas pyrrhocoris</name>
    <name type="common">Firebug parasite</name>
    <dbReference type="NCBI Taxonomy" id="157538"/>
    <lineage>
        <taxon>Eukaryota</taxon>
        <taxon>Discoba</taxon>
        <taxon>Euglenozoa</taxon>
        <taxon>Kinetoplastea</taxon>
        <taxon>Metakinetoplastina</taxon>
        <taxon>Trypanosomatida</taxon>
        <taxon>Trypanosomatidae</taxon>
        <taxon>Leishmaniinae</taxon>
        <taxon>Leptomonas</taxon>
    </lineage>
</organism>
<reference evidence="1 2" key="1">
    <citation type="submission" date="2015-07" db="EMBL/GenBank/DDBJ databases">
        <title>High-quality genome of monoxenous trypanosomatid Leptomonas pyrrhocoris.</title>
        <authorList>
            <person name="Flegontov P."/>
            <person name="Butenko A."/>
            <person name="Firsov S."/>
            <person name="Vlcek C."/>
            <person name="Logacheva M.D."/>
            <person name="Field M."/>
            <person name="Filatov D."/>
            <person name="Flegontova O."/>
            <person name="Gerasimov E."/>
            <person name="Jackson A.P."/>
            <person name="Kelly S."/>
            <person name="Opperdoes F."/>
            <person name="O'Reilly A."/>
            <person name="Votypka J."/>
            <person name="Yurchenko V."/>
            <person name="Lukes J."/>
        </authorList>
    </citation>
    <scope>NUCLEOTIDE SEQUENCE [LARGE SCALE GENOMIC DNA]</scope>
    <source>
        <strain evidence="1">H10</strain>
    </source>
</reference>
<dbReference type="RefSeq" id="XP_015657935.1">
    <property type="nucleotide sequence ID" value="XM_015803293.1"/>
</dbReference>
<protein>
    <submittedName>
        <fullName evidence="1">Uncharacterized protein</fullName>
    </submittedName>
</protein>
<gene>
    <name evidence="1" type="ORF">ABB37_05325</name>
</gene>
<name>A0A0M9G080_LEPPY</name>
<accession>A0A0M9G080</accession>
<sequence>MSGEMNTMTMTMPAVQQRPVEITVRCFAATPANIAMLRKWKATTTATTTSNGATATMAEAILHSGMKAIELTARLSTTVRHIRMELEHRECTATATNDVRLNLFAVSRGCGCGGGGGVAASDAAADPLISLVDELTVEEMMTCPQIAIQHGCVPGEVRVGKTADEDSDSTPSSTLVLLYARDTALGCSDCCLCACLTAVCATVLCCCCCN</sequence>
<keyword evidence="2" id="KW-1185">Reference proteome</keyword>